<proteinExistence type="inferred from homology"/>
<evidence type="ECO:0000313" key="4">
    <source>
        <dbReference type="Proteomes" id="UP000286415"/>
    </source>
</evidence>
<keyword evidence="3" id="KW-0808">Transferase</keyword>
<dbReference type="PANTHER" id="PTHR10344:SF1">
    <property type="entry name" value="THYMIDYLATE KINASE"/>
    <property type="match status" value="1"/>
</dbReference>
<organism evidence="3 4">
    <name type="scientific">Clonorchis sinensis</name>
    <name type="common">Chinese liver fluke</name>
    <dbReference type="NCBI Taxonomy" id="79923"/>
    <lineage>
        <taxon>Eukaryota</taxon>
        <taxon>Metazoa</taxon>
        <taxon>Spiralia</taxon>
        <taxon>Lophotrochozoa</taxon>
        <taxon>Platyhelminthes</taxon>
        <taxon>Trematoda</taxon>
        <taxon>Digenea</taxon>
        <taxon>Opisthorchiida</taxon>
        <taxon>Opisthorchiata</taxon>
        <taxon>Opisthorchiidae</taxon>
        <taxon>Clonorchis</taxon>
    </lineage>
</organism>
<dbReference type="GO" id="GO:0006227">
    <property type="term" value="P:dUDP biosynthetic process"/>
    <property type="evidence" value="ECO:0007669"/>
    <property type="project" value="TreeGrafter"/>
</dbReference>
<sequence>MNKERPIGPFGLLSGSHTIGCPPCGSKPACHSEDSFGTSLVMAKRGLFIVFEGTEKGGKKTQSQMLCDALTQITGKETLHIHFPDKSTPVGQLISQYQSGDLKLSHRVAHLLYTANRWERQRDISTALANGINVVADRYSYSGIVNTAAKITPLSNADWAWCRSTESGLLPPNLIFCLAGENLSEIAAREGFGQKPSETTSFQSRVLAYYARLCQEMEAELNEEGNAGGDTTNGTGSAPDVHTPKLWNWIQATGQTVDDIHTCIMTIIDPLL</sequence>
<dbReference type="InterPro" id="IPR039430">
    <property type="entry name" value="Thymidylate_kin-like_dom"/>
</dbReference>
<dbReference type="Proteomes" id="UP000286415">
    <property type="component" value="Unassembled WGS sequence"/>
</dbReference>
<feature type="domain" description="Thymidylate kinase-like" evidence="2">
    <location>
        <begin position="51"/>
        <end position="215"/>
    </location>
</feature>
<protein>
    <submittedName>
        <fullName evidence="3">Thymidylate kinase</fullName>
    </submittedName>
</protein>
<dbReference type="GO" id="GO:0004798">
    <property type="term" value="F:dTMP kinase activity"/>
    <property type="evidence" value="ECO:0007669"/>
    <property type="project" value="TreeGrafter"/>
</dbReference>
<evidence type="ECO:0000256" key="1">
    <source>
        <dbReference type="ARBA" id="ARBA00009776"/>
    </source>
</evidence>
<keyword evidence="4" id="KW-1185">Reference proteome</keyword>
<dbReference type="GO" id="GO:0006235">
    <property type="term" value="P:dTTP biosynthetic process"/>
    <property type="evidence" value="ECO:0007669"/>
    <property type="project" value="TreeGrafter"/>
</dbReference>
<dbReference type="GO" id="GO:0005739">
    <property type="term" value="C:mitochondrion"/>
    <property type="evidence" value="ECO:0007669"/>
    <property type="project" value="TreeGrafter"/>
</dbReference>
<dbReference type="SUPFAM" id="SSF52540">
    <property type="entry name" value="P-loop containing nucleoside triphosphate hydrolases"/>
    <property type="match status" value="1"/>
</dbReference>
<reference evidence="3 4" key="1">
    <citation type="journal article" date="2018" name="Biotechnol. Adv.">
        <title>Improved genomic resources and new bioinformatic workflow for the carcinogenic parasite Clonorchis sinensis: Biotechnological implications.</title>
        <authorList>
            <person name="Wang D."/>
            <person name="Korhonen P.K."/>
            <person name="Gasser R.B."/>
            <person name="Young N.D."/>
        </authorList>
    </citation>
    <scope>NUCLEOTIDE SEQUENCE [LARGE SCALE GENOMIC DNA]</scope>
    <source>
        <strain evidence="3">Cs-k2</strain>
    </source>
</reference>
<dbReference type="GO" id="GO:0006233">
    <property type="term" value="P:dTDP biosynthetic process"/>
    <property type="evidence" value="ECO:0007669"/>
    <property type="project" value="TreeGrafter"/>
</dbReference>
<evidence type="ECO:0000313" key="3">
    <source>
        <dbReference type="EMBL" id="KAG5452390.1"/>
    </source>
</evidence>
<dbReference type="EMBL" id="NIRI02000042">
    <property type="protein sequence ID" value="KAG5452390.1"/>
    <property type="molecule type" value="Genomic_DNA"/>
</dbReference>
<gene>
    <name evidence="3" type="ORF">CSKR_100800</name>
</gene>
<dbReference type="PANTHER" id="PTHR10344">
    <property type="entry name" value="THYMIDYLATE KINASE"/>
    <property type="match status" value="1"/>
</dbReference>
<reference evidence="3 4" key="2">
    <citation type="journal article" date="2021" name="Genomics">
        <title>High-quality reference genome for Clonorchis sinensis.</title>
        <authorList>
            <person name="Young N.D."/>
            <person name="Stroehlein A.J."/>
            <person name="Kinkar L."/>
            <person name="Wang T."/>
            <person name="Sohn W.M."/>
            <person name="Chang B.C.H."/>
            <person name="Kaur P."/>
            <person name="Weisz D."/>
            <person name="Dudchenko O."/>
            <person name="Aiden E.L."/>
            <person name="Korhonen P.K."/>
            <person name="Gasser R.B."/>
        </authorList>
    </citation>
    <scope>NUCLEOTIDE SEQUENCE [LARGE SCALE GENOMIC DNA]</scope>
    <source>
        <strain evidence="3">Cs-k2</strain>
    </source>
</reference>
<evidence type="ECO:0000259" key="2">
    <source>
        <dbReference type="Pfam" id="PF02223"/>
    </source>
</evidence>
<dbReference type="OrthoDB" id="425602at2759"/>
<dbReference type="InterPro" id="IPR027417">
    <property type="entry name" value="P-loop_NTPase"/>
</dbReference>
<name>A0A8T1MTJ9_CLOSI</name>
<keyword evidence="3" id="KW-0418">Kinase</keyword>
<accession>A0A8T1MTJ9</accession>
<comment type="similarity">
    <text evidence="1">Belongs to the thymidylate kinase family.</text>
</comment>
<comment type="caution">
    <text evidence="3">The sequence shown here is derived from an EMBL/GenBank/DDBJ whole genome shotgun (WGS) entry which is preliminary data.</text>
</comment>
<dbReference type="AlphaFoldDB" id="A0A8T1MTJ9"/>
<dbReference type="GO" id="GO:0005829">
    <property type="term" value="C:cytosol"/>
    <property type="evidence" value="ECO:0007669"/>
    <property type="project" value="TreeGrafter"/>
</dbReference>
<dbReference type="Pfam" id="PF02223">
    <property type="entry name" value="Thymidylate_kin"/>
    <property type="match status" value="1"/>
</dbReference>
<dbReference type="Gene3D" id="3.40.50.300">
    <property type="entry name" value="P-loop containing nucleotide triphosphate hydrolases"/>
    <property type="match status" value="1"/>
</dbReference>
<dbReference type="GO" id="GO:0004550">
    <property type="term" value="F:nucleoside diphosphate kinase activity"/>
    <property type="evidence" value="ECO:0007669"/>
    <property type="project" value="TreeGrafter"/>
</dbReference>
<dbReference type="GO" id="GO:0005634">
    <property type="term" value="C:nucleus"/>
    <property type="evidence" value="ECO:0007669"/>
    <property type="project" value="TreeGrafter"/>
</dbReference>